<reference evidence="2 3" key="1">
    <citation type="submission" date="2023-05" db="EMBL/GenBank/DDBJ databases">
        <title>B98-5 Cell Line De Novo Hybrid Assembly: An Optical Mapping Approach.</title>
        <authorList>
            <person name="Kananen K."/>
            <person name="Auerbach J.A."/>
            <person name="Kautto E."/>
            <person name="Blachly J.S."/>
        </authorList>
    </citation>
    <scope>NUCLEOTIDE SEQUENCE [LARGE SCALE GENOMIC DNA]</scope>
    <source>
        <strain evidence="2">B95-8</strain>
        <tissue evidence="2">Cell line</tissue>
    </source>
</reference>
<feature type="compositionally biased region" description="Basic and acidic residues" evidence="1">
    <location>
        <begin position="1"/>
        <end position="16"/>
    </location>
</feature>
<evidence type="ECO:0000313" key="2">
    <source>
        <dbReference type="EMBL" id="KAK2085144.1"/>
    </source>
</evidence>
<comment type="caution">
    <text evidence="2">The sequence shown here is derived from an EMBL/GenBank/DDBJ whole genome shotgun (WGS) entry which is preliminary data.</text>
</comment>
<sequence length="206" mass="21823">MVDRPVHDEGHCRGRPGEGTGTVLLRDLAHPLPEPGPQCPHPPTPWGTGPAGPRGASSKNTPSSGLRVPPWRCPLHVRILVVSWQQALQDKGCKSQSQGKKEEKLQERQAPAPRQAREAREAGGTMNVENTGKAGVPTDLALPGEAGAGGRLLCGCCYPRALSSHSPAGGGPDRLQRPASPVFRDSGVYRTFISPPASHRVRGPTQ</sequence>
<feature type="region of interest" description="Disordered" evidence="1">
    <location>
        <begin position="1"/>
        <end position="69"/>
    </location>
</feature>
<feature type="compositionally biased region" description="Low complexity" evidence="1">
    <location>
        <begin position="46"/>
        <end position="56"/>
    </location>
</feature>
<protein>
    <submittedName>
        <fullName evidence="2">Uncharacterized protein</fullName>
    </submittedName>
</protein>
<feature type="region of interest" description="Disordered" evidence="1">
    <location>
        <begin position="165"/>
        <end position="206"/>
    </location>
</feature>
<evidence type="ECO:0000313" key="3">
    <source>
        <dbReference type="Proteomes" id="UP001266305"/>
    </source>
</evidence>
<feature type="region of interest" description="Disordered" evidence="1">
    <location>
        <begin position="93"/>
        <end position="136"/>
    </location>
</feature>
<proteinExistence type="predicted"/>
<dbReference type="EMBL" id="JASSZA010000021">
    <property type="protein sequence ID" value="KAK2085144.1"/>
    <property type="molecule type" value="Genomic_DNA"/>
</dbReference>
<keyword evidence="3" id="KW-1185">Reference proteome</keyword>
<feature type="compositionally biased region" description="Pro residues" evidence="1">
    <location>
        <begin position="32"/>
        <end position="45"/>
    </location>
</feature>
<name>A0ABQ9TK43_SAGOE</name>
<dbReference type="Proteomes" id="UP001266305">
    <property type="component" value="Unassembled WGS sequence"/>
</dbReference>
<gene>
    <name evidence="2" type="ORF">P7K49_036444</name>
</gene>
<evidence type="ECO:0000256" key="1">
    <source>
        <dbReference type="SAM" id="MobiDB-lite"/>
    </source>
</evidence>
<accession>A0ABQ9TK43</accession>
<organism evidence="2 3">
    <name type="scientific">Saguinus oedipus</name>
    <name type="common">Cotton-top tamarin</name>
    <name type="synonym">Oedipomidas oedipus</name>
    <dbReference type="NCBI Taxonomy" id="9490"/>
    <lineage>
        <taxon>Eukaryota</taxon>
        <taxon>Metazoa</taxon>
        <taxon>Chordata</taxon>
        <taxon>Craniata</taxon>
        <taxon>Vertebrata</taxon>
        <taxon>Euteleostomi</taxon>
        <taxon>Mammalia</taxon>
        <taxon>Eutheria</taxon>
        <taxon>Euarchontoglires</taxon>
        <taxon>Primates</taxon>
        <taxon>Haplorrhini</taxon>
        <taxon>Platyrrhini</taxon>
        <taxon>Cebidae</taxon>
        <taxon>Callitrichinae</taxon>
        <taxon>Saguinus</taxon>
    </lineage>
</organism>